<sequence length="230" mass="25560">MLKPRRKIIKKELKKDPYIEFLAKAKNNVDENKTLYMRWALGAVAVLVAVVFVSNNLQKSKDAAAVSLGKALVTLANGDVDNATLQFEFVADEYDNNESGTLAKYYLARAHFNDKDYLAASSYLNEIADASFKLAQFPVSIYKMLAFISLENGDHAAAMDHYEQALDKADIVHQKQNIALDLADVLLTIGDFGRSLDLVQTVLDEATPRTPLHNRAEELFGRIEFSQSAG</sequence>
<evidence type="ECO:0000256" key="1">
    <source>
        <dbReference type="SAM" id="Phobius"/>
    </source>
</evidence>
<evidence type="ECO:0000313" key="2">
    <source>
        <dbReference type="EMBL" id="SVA03589.1"/>
    </source>
</evidence>
<reference evidence="2" key="1">
    <citation type="submission" date="2018-05" db="EMBL/GenBank/DDBJ databases">
        <authorList>
            <person name="Lanie J.A."/>
            <person name="Ng W.-L."/>
            <person name="Kazmierczak K.M."/>
            <person name="Andrzejewski T.M."/>
            <person name="Davidsen T.M."/>
            <person name="Wayne K.J."/>
            <person name="Tettelin H."/>
            <person name="Glass J.I."/>
            <person name="Rusch D."/>
            <person name="Podicherti R."/>
            <person name="Tsui H.-C.T."/>
            <person name="Winkler M.E."/>
        </authorList>
    </citation>
    <scope>NUCLEOTIDE SEQUENCE</scope>
</reference>
<name>A0A381SJI5_9ZZZZ</name>
<dbReference type="Gene3D" id="1.25.40.10">
    <property type="entry name" value="Tetratricopeptide repeat domain"/>
    <property type="match status" value="1"/>
</dbReference>
<dbReference type="InterPro" id="IPR011990">
    <property type="entry name" value="TPR-like_helical_dom_sf"/>
</dbReference>
<keyword evidence="1" id="KW-1133">Transmembrane helix</keyword>
<feature type="transmembrane region" description="Helical" evidence="1">
    <location>
        <begin position="35"/>
        <end position="53"/>
    </location>
</feature>
<gene>
    <name evidence="2" type="ORF">METZ01_LOCUS56443</name>
</gene>
<keyword evidence="1" id="KW-0812">Transmembrane</keyword>
<dbReference type="AlphaFoldDB" id="A0A381SJI5"/>
<proteinExistence type="predicted"/>
<keyword evidence="1" id="KW-0472">Membrane</keyword>
<protein>
    <submittedName>
        <fullName evidence="2">Uncharacterized protein</fullName>
    </submittedName>
</protein>
<accession>A0A381SJI5</accession>
<dbReference type="EMBL" id="UINC01003127">
    <property type="protein sequence ID" value="SVA03589.1"/>
    <property type="molecule type" value="Genomic_DNA"/>
</dbReference>
<organism evidence="2">
    <name type="scientific">marine metagenome</name>
    <dbReference type="NCBI Taxonomy" id="408172"/>
    <lineage>
        <taxon>unclassified sequences</taxon>
        <taxon>metagenomes</taxon>
        <taxon>ecological metagenomes</taxon>
    </lineage>
</organism>
<dbReference type="SUPFAM" id="SSF48452">
    <property type="entry name" value="TPR-like"/>
    <property type="match status" value="1"/>
</dbReference>